<feature type="signal peptide" evidence="1">
    <location>
        <begin position="1"/>
        <end position="26"/>
    </location>
</feature>
<evidence type="ECO:0000259" key="2">
    <source>
        <dbReference type="Pfam" id="PF01551"/>
    </source>
</evidence>
<dbReference type="RefSeq" id="WP_189226256.1">
    <property type="nucleotide sequence ID" value="NZ_BMRG01000015.1"/>
</dbReference>
<name>A0A918EHB3_9PSEU</name>
<evidence type="ECO:0000256" key="1">
    <source>
        <dbReference type="SAM" id="SignalP"/>
    </source>
</evidence>
<evidence type="ECO:0000313" key="3">
    <source>
        <dbReference type="EMBL" id="GGP74867.1"/>
    </source>
</evidence>
<gene>
    <name evidence="3" type="ORF">GCM10010185_55430</name>
</gene>
<sequence>MRIRTAALALVTALSGLVLSNAQASAAEPRFQLPFPCGQSWNGDNDNSNAHQSWEIDFNRGSSAGADEGDTVVAAAAGTVVISAHQGEVNRYGNLIKIDHGGGWYTYYAHLRVRTVSVGATVAQGQKIGEVGHTSKPGNNISAHLHYEVRVDGSYPGNLRPAYFNGVRFGYPNQTLTSRNTCDGGGSDNPHDAEDVCGDGYSVIDTAQLPGSAGTVHLLYDATTGKNCVATIKGTSIGTASATTAYLEVQGQARITDQGNFTYYAGPVSAVAAGKCVKWGGSVGTAAYDSEFEHCG</sequence>
<dbReference type="PANTHER" id="PTHR21666">
    <property type="entry name" value="PEPTIDASE-RELATED"/>
    <property type="match status" value="1"/>
</dbReference>
<dbReference type="EMBL" id="BMRG01000015">
    <property type="protein sequence ID" value="GGP74867.1"/>
    <property type="molecule type" value="Genomic_DNA"/>
</dbReference>
<reference evidence="3" key="1">
    <citation type="journal article" date="2014" name="Int. J. Syst. Evol. Microbiol.">
        <title>Complete genome sequence of Corynebacterium casei LMG S-19264T (=DSM 44701T), isolated from a smear-ripened cheese.</title>
        <authorList>
            <consortium name="US DOE Joint Genome Institute (JGI-PGF)"/>
            <person name="Walter F."/>
            <person name="Albersmeier A."/>
            <person name="Kalinowski J."/>
            <person name="Ruckert C."/>
        </authorList>
    </citation>
    <scope>NUCLEOTIDE SEQUENCE</scope>
    <source>
        <strain evidence="3">JCM 3313</strain>
    </source>
</reference>
<feature type="chain" id="PRO_5038787753" evidence="1">
    <location>
        <begin position="27"/>
        <end position="296"/>
    </location>
</feature>
<dbReference type="SUPFAM" id="SSF51261">
    <property type="entry name" value="Duplicated hybrid motif"/>
    <property type="match status" value="1"/>
</dbReference>
<dbReference type="GO" id="GO:0004222">
    <property type="term" value="F:metalloendopeptidase activity"/>
    <property type="evidence" value="ECO:0007669"/>
    <property type="project" value="TreeGrafter"/>
</dbReference>
<accession>A0A918EHB3</accession>
<keyword evidence="1" id="KW-0732">Signal</keyword>
<dbReference type="InterPro" id="IPR011055">
    <property type="entry name" value="Dup_hybrid_motif"/>
</dbReference>
<dbReference type="CDD" id="cd12797">
    <property type="entry name" value="M23_peptidase"/>
    <property type="match status" value="1"/>
</dbReference>
<organism evidence="3 4">
    <name type="scientific">Saccharothrix coeruleofusca</name>
    <dbReference type="NCBI Taxonomy" id="33919"/>
    <lineage>
        <taxon>Bacteria</taxon>
        <taxon>Bacillati</taxon>
        <taxon>Actinomycetota</taxon>
        <taxon>Actinomycetes</taxon>
        <taxon>Pseudonocardiales</taxon>
        <taxon>Pseudonocardiaceae</taxon>
        <taxon>Saccharothrix</taxon>
    </lineage>
</organism>
<dbReference type="AlphaFoldDB" id="A0A918EHB3"/>
<dbReference type="Proteomes" id="UP000639606">
    <property type="component" value="Unassembled WGS sequence"/>
</dbReference>
<reference evidence="3" key="2">
    <citation type="submission" date="2020-09" db="EMBL/GenBank/DDBJ databases">
        <authorList>
            <person name="Sun Q."/>
            <person name="Ohkuma M."/>
        </authorList>
    </citation>
    <scope>NUCLEOTIDE SEQUENCE</scope>
    <source>
        <strain evidence="3">JCM 3313</strain>
    </source>
</reference>
<dbReference type="Pfam" id="PF01551">
    <property type="entry name" value="Peptidase_M23"/>
    <property type="match status" value="1"/>
</dbReference>
<dbReference type="Gene3D" id="2.70.70.10">
    <property type="entry name" value="Glucose Permease (Domain IIA)"/>
    <property type="match status" value="1"/>
</dbReference>
<comment type="caution">
    <text evidence="3">The sequence shown here is derived from an EMBL/GenBank/DDBJ whole genome shotgun (WGS) entry which is preliminary data.</text>
</comment>
<feature type="domain" description="M23ase beta-sheet core" evidence="2">
    <location>
        <begin position="58"/>
        <end position="154"/>
    </location>
</feature>
<dbReference type="InterPro" id="IPR016047">
    <property type="entry name" value="M23ase_b-sheet_dom"/>
</dbReference>
<evidence type="ECO:0000313" key="4">
    <source>
        <dbReference type="Proteomes" id="UP000639606"/>
    </source>
</evidence>
<proteinExistence type="predicted"/>
<protein>
    <submittedName>
        <fullName evidence="3">Peptidase M23</fullName>
    </submittedName>
</protein>
<keyword evidence="4" id="KW-1185">Reference proteome</keyword>
<dbReference type="PANTHER" id="PTHR21666:SF270">
    <property type="entry name" value="MUREIN HYDROLASE ACTIVATOR ENVC"/>
    <property type="match status" value="1"/>
</dbReference>
<dbReference type="InterPro" id="IPR050570">
    <property type="entry name" value="Cell_wall_metabolism_enzyme"/>
</dbReference>